<name>A0A914USZ1_9BILA</name>
<dbReference type="AlphaFoldDB" id="A0A914USZ1"/>
<protein>
    <submittedName>
        <fullName evidence="3">Uncharacterized protein</fullName>
    </submittedName>
</protein>
<sequence>RQKDDFDNNYQIIDQPHLSSLRIDEPRTDVRPCGVGRLLANERMFPSVQSNALNGPLASTVNFGRQSSTTGSTSGDFSSSPNSYLNRSHGSASASLNSLRDLTGRGFDQLGGNLGSKDALLALSASGAMPSATALSAQLHHNFLGGAPGERNGQSSATCRTSAMGGETMLSDAEFPTLGRTSNHSVNSINFSMPTTSYQPSNAGHVYSKDVINALQRAPYGK</sequence>
<feature type="region of interest" description="Disordered" evidence="1">
    <location>
        <begin position="64"/>
        <end position="91"/>
    </location>
</feature>
<evidence type="ECO:0000313" key="2">
    <source>
        <dbReference type="Proteomes" id="UP000887566"/>
    </source>
</evidence>
<organism evidence="2 3">
    <name type="scientific">Plectus sambesii</name>
    <dbReference type="NCBI Taxonomy" id="2011161"/>
    <lineage>
        <taxon>Eukaryota</taxon>
        <taxon>Metazoa</taxon>
        <taxon>Ecdysozoa</taxon>
        <taxon>Nematoda</taxon>
        <taxon>Chromadorea</taxon>
        <taxon>Plectida</taxon>
        <taxon>Plectina</taxon>
        <taxon>Plectoidea</taxon>
        <taxon>Plectidae</taxon>
        <taxon>Plectus</taxon>
    </lineage>
</organism>
<dbReference type="WBParaSite" id="PSAMB.scaffold12342size2811.g34801.t1">
    <property type="protein sequence ID" value="PSAMB.scaffold12342size2811.g34801.t1"/>
    <property type="gene ID" value="PSAMB.scaffold12342size2811.g34801"/>
</dbReference>
<evidence type="ECO:0000313" key="3">
    <source>
        <dbReference type="WBParaSite" id="PSAMB.scaffold12342size2811.g34801.t1"/>
    </source>
</evidence>
<dbReference type="Proteomes" id="UP000887566">
    <property type="component" value="Unplaced"/>
</dbReference>
<evidence type="ECO:0000256" key="1">
    <source>
        <dbReference type="SAM" id="MobiDB-lite"/>
    </source>
</evidence>
<proteinExistence type="predicted"/>
<feature type="compositionally biased region" description="Low complexity" evidence="1">
    <location>
        <begin position="64"/>
        <end position="83"/>
    </location>
</feature>
<accession>A0A914USZ1</accession>
<reference evidence="3" key="1">
    <citation type="submission" date="2022-11" db="UniProtKB">
        <authorList>
            <consortium name="WormBaseParasite"/>
        </authorList>
    </citation>
    <scope>IDENTIFICATION</scope>
</reference>
<keyword evidence="2" id="KW-1185">Reference proteome</keyword>